<dbReference type="Proteomes" id="UP000271098">
    <property type="component" value="Unassembled WGS sequence"/>
</dbReference>
<evidence type="ECO:0000313" key="3">
    <source>
        <dbReference type="Proteomes" id="UP000271098"/>
    </source>
</evidence>
<evidence type="ECO:0000313" key="2">
    <source>
        <dbReference type="EMBL" id="VDK43012.1"/>
    </source>
</evidence>
<protein>
    <recommendedName>
        <fullName evidence="1">Integrator complex subunit 5 C-terminal domain-containing protein</fullName>
    </recommendedName>
</protein>
<reference evidence="2 3" key="1">
    <citation type="submission" date="2018-11" db="EMBL/GenBank/DDBJ databases">
        <authorList>
            <consortium name="Pathogen Informatics"/>
        </authorList>
    </citation>
    <scope>NUCLEOTIDE SEQUENCE [LARGE SCALE GENOMIC DNA]</scope>
</reference>
<proteinExistence type="predicted"/>
<organism evidence="2 3">
    <name type="scientific">Gongylonema pulchrum</name>
    <dbReference type="NCBI Taxonomy" id="637853"/>
    <lineage>
        <taxon>Eukaryota</taxon>
        <taxon>Metazoa</taxon>
        <taxon>Ecdysozoa</taxon>
        <taxon>Nematoda</taxon>
        <taxon>Chromadorea</taxon>
        <taxon>Rhabditida</taxon>
        <taxon>Spirurina</taxon>
        <taxon>Spiruromorpha</taxon>
        <taxon>Spiruroidea</taxon>
        <taxon>Gongylonematidae</taxon>
        <taxon>Gongylonema</taxon>
    </lineage>
</organism>
<name>A0A3P6Q0C6_9BILA</name>
<sequence length="250" mass="28720">MFCSTVFSEAVVNYLCSTGVEQLRQYLIVAQNNKATLEYHENCKQKLLIISDLLAFLATQNNGYLRKAIRDMIIEDREILRNTAPTFEQLHDLSLPFLIRMVTNSPDLLRFVVHNAHDLATTDLIVNGAKFISQLNKQCLLPKLSNTAYSYAAFMRQLVFYLNSEGLALVMEVALPVALNDHLIESFPGYKTAFCNKLRNGACSILEKEKSTFFVEYLENYDESYVDCYLERDFWSDSNRCSFTENVPRN</sequence>
<feature type="domain" description="Integrator complex subunit 5 C-terminal" evidence="1">
    <location>
        <begin position="46"/>
        <end position="207"/>
    </location>
</feature>
<gene>
    <name evidence="2" type="ORF">GPUH_LOCUS4173</name>
</gene>
<dbReference type="EMBL" id="UYRT01007634">
    <property type="protein sequence ID" value="VDK43012.1"/>
    <property type="molecule type" value="Genomic_DNA"/>
</dbReference>
<accession>A0A3P6Q0C6</accession>
<dbReference type="OrthoDB" id="69088at2759"/>
<dbReference type="Pfam" id="PF14838">
    <property type="entry name" value="INTS5_C"/>
    <property type="match status" value="1"/>
</dbReference>
<keyword evidence="3" id="KW-1185">Reference proteome</keyword>
<dbReference type="InterPro" id="IPR029444">
    <property type="entry name" value="INTS5_C"/>
</dbReference>
<dbReference type="AlphaFoldDB" id="A0A3P6Q0C6"/>
<evidence type="ECO:0000259" key="1">
    <source>
        <dbReference type="Pfam" id="PF14838"/>
    </source>
</evidence>